<feature type="transmembrane region" description="Helical" evidence="6">
    <location>
        <begin position="158"/>
        <end position="181"/>
    </location>
</feature>
<accession>A0A444PR47</accession>
<dbReference type="AlphaFoldDB" id="A0A444PR47"/>
<evidence type="ECO:0000256" key="4">
    <source>
        <dbReference type="ARBA" id="ARBA00022989"/>
    </source>
</evidence>
<feature type="transmembrane region" description="Helical" evidence="6">
    <location>
        <begin position="385"/>
        <end position="404"/>
    </location>
</feature>
<reference evidence="7 8" key="1">
    <citation type="submission" date="2018-12" db="EMBL/GenBank/DDBJ databases">
        <authorList>
            <person name="Li F."/>
        </authorList>
    </citation>
    <scope>NUCLEOTIDE SEQUENCE [LARGE SCALE GENOMIC DNA]</scope>
    <source>
        <strain evidence="7 8">11W25H-1</strain>
    </source>
</reference>
<dbReference type="InterPro" id="IPR002293">
    <property type="entry name" value="AA/rel_permease1"/>
</dbReference>
<keyword evidence="3 6" id="KW-0812">Transmembrane</keyword>
<comment type="caution">
    <text evidence="7">The sequence shown here is derived from an EMBL/GenBank/DDBJ whole genome shotgun (WGS) entry which is preliminary data.</text>
</comment>
<dbReference type="GO" id="GO:0005886">
    <property type="term" value="C:plasma membrane"/>
    <property type="evidence" value="ECO:0007669"/>
    <property type="project" value="UniProtKB-SubCell"/>
</dbReference>
<feature type="transmembrane region" description="Helical" evidence="6">
    <location>
        <begin position="330"/>
        <end position="349"/>
    </location>
</feature>
<gene>
    <name evidence="7" type="ORF">ELQ90_12655</name>
</gene>
<evidence type="ECO:0000313" key="7">
    <source>
        <dbReference type="EMBL" id="RWZ49740.1"/>
    </source>
</evidence>
<dbReference type="Pfam" id="PF13520">
    <property type="entry name" value="AA_permease_2"/>
    <property type="match status" value="1"/>
</dbReference>
<evidence type="ECO:0000256" key="1">
    <source>
        <dbReference type="ARBA" id="ARBA00004651"/>
    </source>
</evidence>
<feature type="transmembrane region" description="Helical" evidence="6">
    <location>
        <begin position="131"/>
        <end position="149"/>
    </location>
</feature>
<feature type="transmembrane region" description="Helical" evidence="6">
    <location>
        <begin position="235"/>
        <end position="259"/>
    </location>
</feature>
<evidence type="ECO:0000256" key="5">
    <source>
        <dbReference type="ARBA" id="ARBA00023136"/>
    </source>
</evidence>
<dbReference type="PANTHER" id="PTHR42770:SF7">
    <property type="entry name" value="MEMBRANE PROTEIN"/>
    <property type="match status" value="1"/>
</dbReference>
<keyword evidence="5 6" id="KW-0472">Membrane</keyword>
<dbReference type="Gene3D" id="1.20.1740.10">
    <property type="entry name" value="Amino acid/polyamine transporter I"/>
    <property type="match status" value="1"/>
</dbReference>
<evidence type="ECO:0000313" key="8">
    <source>
        <dbReference type="Proteomes" id="UP000288547"/>
    </source>
</evidence>
<keyword evidence="8" id="KW-1185">Reference proteome</keyword>
<feature type="transmembrane region" description="Helical" evidence="6">
    <location>
        <begin position="193"/>
        <end position="214"/>
    </location>
</feature>
<evidence type="ECO:0000256" key="3">
    <source>
        <dbReference type="ARBA" id="ARBA00022692"/>
    </source>
</evidence>
<keyword evidence="2" id="KW-1003">Cell membrane</keyword>
<feature type="transmembrane region" description="Helical" evidence="6">
    <location>
        <begin position="21"/>
        <end position="44"/>
    </location>
</feature>
<proteinExistence type="predicted"/>
<organism evidence="7 8">
    <name type="scientific">Labedella phragmitis</name>
    <dbReference type="NCBI Taxonomy" id="2498849"/>
    <lineage>
        <taxon>Bacteria</taxon>
        <taxon>Bacillati</taxon>
        <taxon>Actinomycetota</taxon>
        <taxon>Actinomycetes</taxon>
        <taxon>Micrococcales</taxon>
        <taxon>Microbacteriaceae</taxon>
        <taxon>Labedella</taxon>
    </lineage>
</organism>
<feature type="transmembrane region" description="Helical" evidence="6">
    <location>
        <begin position="410"/>
        <end position="429"/>
    </location>
</feature>
<feature type="transmembrane region" description="Helical" evidence="6">
    <location>
        <begin position="355"/>
        <end position="373"/>
    </location>
</feature>
<dbReference type="Proteomes" id="UP000288547">
    <property type="component" value="Unassembled WGS sequence"/>
</dbReference>
<dbReference type="PANTHER" id="PTHR42770">
    <property type="entry name" value="AMINO ACID TRANSPORTER-RELATED"/>
    <property type="match status" value="1"/>
</dbReference>
<sequence length="433" mass="43474">MSAPSGPASTPTNPPGLERRLGLGDAVMIGLGSMIGAGVFVVFAPAAASAGALLFVGLLVVAVVAWCNARSTARLAAAHPTSGGAYAYGRAELGHWWGFVAGWCFVVGKTASCAAMALAVAAYAAPAELERYVAVAAVVALTIVNALGVTKTAVVTRVIVVLVLAVLVVVVAAGVAAGGAAEGTRALDAAPAVLGSVYGVLQSAGLLFFAFAGYARIATLGEEVRAPERTIPRAVTISFVVALVVYAAVALVCMLALGVDGLAASREPLADVVRAAGWAEAVPIVQAGAALAALGTLLGLMAGIGRTSFAMAREGDLPRFLDHVHPRSRVPVRAELVLGGVVVLLVLFVDVPTAVTLSSAGVLVYYAVANLSAFRLAARVPAVRALRATAIVGLVGCVVLVLALPPVAAASALGVVLFGVLGRAVVLRARDRT</sequence>
<feature type="transmembrane region" description="Helical" evidence="6">
    <location>
        <begin position="96"/>
        <end position="125"/>
    </location>
</feature>
<comment type="subcellular location">
    <subcellularLocation>
        <location evidence="1">Cell membrane</location>
        <topology evidence="1">Multi-pass membrane protein</topology>
    </subcellularLocation>
</comment>
<feature type="transmembrane region" description="Helical" evidence="6">
    <location>
        <begin position="50"/>
        <end position="69"/>
    </location>
</feature>
<dbReference type="EMBL" id="RZNB01000005">
    <property type="protein sequence ID" value="RWZ49740.1"/>
    <property type="molecule type" value="Genomic_DNA"/>
</dbReference>
<keyword evidence="4 6" id="KW-1133">Transmembrane helix</keyword>
<dbReference type="RefSeq" id="WP_128495787.1">
    <property type="nucleotide sequence ID" value="NZ_RZNB01000005.1"/>
</dbReference>
<dbReference type="GO" id="GO:0022857">
    <property type="term" value="F:transmembrane transporter activity"/>
    <property type="evidence" value="ECO:0007669"/>
    <property type="project" value="InterPro"/>
</dbReference>
<feature type="transmembrane region" description="Helical" evidence="6">
    <location>
        <begin position="284"/>
        <end position="309"/>
    </location>
</feature>
<evidence type="ECO:0000256" key="6">
    <source>
        <dbReference type="SAM" id="Phobius"/>
    </source>
</evidence>
<dbReference type="PIRSF" id="PIRSF006060">
    <property type="entry name" value="AA_transporter"/>
    <property type="match status" value="1"/>
</dbReference>
<evidence type="ECO:0000256" key="2">
    <source>
        <dbReference type="ARBA" id="ARBA00022475"/>
    </source>
</evidence>
<dbReference type="OrthoDB" id="259687at2"/>
<dbReference type="InterPro" id="IPR050367">
    <property type="entry name" value="APC_superfamily"/>
</dbReference>
<name>A0A444PR47_9MICO</name>
<protein>
    <submittedName>
        <fullName evidence="7">Amino acid permease</fullName>
    </submittedName>
</protein>